<keyword evidence="3" id="KW-1185">Reference proteome</keyword>
<proteinExistence type="predicted"/>
<dbReference type="Pfam" id="PF18765">
    <property type="entry name" value="Polbeta"/>
    <property type="match status" value="1"/>
</dbReference>
<dbReference type="CDD" id="cd05403">
    <property type="entry name" value="NT_KNTase_like"/>
    <property type="match status" value="1"/>
</dbReference>
<reference evidence="3" key="1">
    <citation type="journal article" date="2019" name="Int. J. Syst. Evol. Microbiol.">
        <title>The Global Catalogue of Microorganisms (GCM) 10K type strain sequencing project: providing services to taxonomists for standard genome sequencing and annotation.</title>
        <authorList>
            <consortium name="The Broad Institute Genomics Platform"/>
            <consortium name="The Broad Institute Genome Sequencing Center for Infectious Disease"/>
            <person name="Wu L."/>
            <person name="Ma J."/>
        </authorList>
    </citation>
    <scope>NUCLEOTIDE SEQUENCE [LARGE SCALE GENOMIC DNA]</scope>
    <source>
        <strain evidence="3">JCM 16673</strain>
    </source>
</reference>
<name>A0ABP7TYV9_9BURK</name>
<dbReference type="SUPFAM" id="SSF81301">
    <property type="entry name" value="Nucleotidyltransferase"/>
    <property type="match status" value="1"/>
</dbReference>
<evidence type="ECO:0000259" key="1">
    <source>
        <dbReference type="Pfam" id="PF18765"/>
    </source>
</evidence>
<dbReference type="Gene3D" id="3.30.460.10">
    <property type="entry name" value="Beta Polymerase, domain 2"/>
    <property type="match status" value="1"/>
</dbReference>
<evidence type="ECO:0000313" key="3">
    <source>
        <dbReference type="Proteomes" id="UP001501353"/>
    </source>
</evidence>
<protein>
    <recommendedName>
        <fullName evidence="1">Polymerase beta nucleotidyltransferase domain-containing protein</fullName>
    </recommendedName>
</protein>
<dbReference type="Proteomes" id="UP001501353">
    <property type="component" value="Unassembled WGS sequence"/>
</dbReference>
<sequence>MQAALAPLMHAVQVAFVYGSIAKGTETAASDVDLMLVGDAISYGTLLSVLSPRQQTLGRPINPTIYTLDEFRKRRHDHQHFLMRVLEQPKIFLTVDSDALRRLGQPGADSQTQA</sequence>
<dbReference type="RefSeq" id="WP_344765454.1">
    <property type="nucleotide sequence ID" value="NZ_BAAAZE010000014.1"/>
</dbReference>
<comment type="caution">
    <text evidence="2">The sequence shown here is derived from an EMBL/GenBank/DDBJ whole genome shotgun (WGS) entry which is preliminary data.</text>
</comment>
<dbReference type="EMBL" id="BAAAZE010000014">
    <property type="protein sequence ID" value="GAA4033401.1"/>
    <property type="molecule type" value="Genomic_DNA"/>
</dbReference>
<accession>A0ABP7TYV9</accession>
<organism evidence="2 3">
    <name type="scientific">Actimicrobium antarcticum</name>
    <dbReference type="NCBI Taxonomy" id="1051899"/>
    <lineage>
        <taxon>Bacteria</taxon>
        <taxon>Pseudomonadati</taxon>
        <taxon>Pseudomonadota</taxon>
        <taxon>Betaproteobacteria</taxon>
        <taxon>Burkholderiales</taxon>
        <taxon>Oxalobacteraceae</taxon>
        <taxon>Actimicrobium</taxon>
    </lineage>
</organism>
<dbReference type="InterPro" id="IPR043519">
    <property type="entry name" value="NT_sf"/>
</dbReference>
<gene>
    <name evidence="2" type="ORF">GCM10022212_35690</name>
</gene>
<feature type="domain" description="Polymerase beta nucleotidyltransferase" evidence="1">
    <location>
        <begin position="11"/>
        <end position="48"/>
    </location>
</feature>
<evidence type="ECO:0000313" key="2">
    <source>
        <dbReference type="EMBL" id="GAA4033401.1"/>
    </source>
</evidence>
<dbReference type="InterPro" id="IPR041633">
    <property type="entry name" value="Polbeta"/>
</dbReference>